<dbReference type="PANTHER" id="PTHR48081">
    <property type="entry name" value="AB HYDROLASE SUPERFAMILY PROTEIN C4A8.06C"/>
    <property type="match status" value="1"/>
</dbReference>
<name>A0A0Q2LP78_MYCGO</name>
<comment type="caution">
    <text evidence="4">The sequence shown here is derived from an EMBL/GenBank/DDBJ whole genome shotgun (WGS) entry which is preliminary data.</text>
</comment>
<dbReference type="InterPro" id="IPR000084">
    <property type="entry name" value="PE-PGRS_N"/>
</dbReference>
<sequence length="467" mass="48549">MSLMVVPEWVTAAAADAADVASAIGAANAAAVAPTTGLLAAAEDEVSAAIAELFSAHGEGYQALSAQVARFHSQFVQTLTNASGAYAAAEAASAAPLQTFEQTVTLFQREIAQFPTGVAAGFNRIANEVFTTIFGATAGPPIPAGQTGTYTGSPSLLTRFEEALLYPVKPLLSLSGLDTYIATPGNPILQSLASDVPPLSWFLGNSPPPLLNLLLGETVSYSTYDNPTGGTMSVVHITPANPTGEQVVAIHGGAFIFPPSFLHWIHYSVMAYQTGATIQVPIYPLLQQGGTAGLVVPMMANFVAAQTAHYGTPYVSVIGDSAGGNLALAAVQQMVLNGAQMPSSMVLLSPWLDLSMTNPNIAFVQDPLLPVGLAQQFGRQWAGNLPINNPWVSPINGSLAGLPPTTVYTGNLDILSPDALVLKANAAIANAPLNFVLANGQIHDWLILTLDGPAYWHQINQELGIAA</sequence>
<dbReference type="Gene3D" id="1.10.287.850">
    <property type="entry name" value="HP0062-like domain"/>
    <property type="match status" value="1"/>
</dbReference>
<keyword evidence="1" id="KW-0378">Hydrolase</keyword>
<dbReference type="SUPFAM" id="SSF140459">
    <property type="entry name" value="PE/PPE dimer-like"/>
    <property type="match status" value="1"/>
</dbReference>
<evidence type="ECO:0000313" key="4">
    <source>
        <dbReference type="EMBL" id="KQH77705.1"/>
    </source>
</evidence>
<protein>
    <submittedName>
        <fullName evidence="4">Lipase</fullName>
    </submittedName>
</protein>
<dbReference type="Proteomes" id="UP000051677">
    <property type="component" value="Unassembled WGS sequence"/>
</dbReference>
<evidence type="ECO:0000256" key="1">
    <source>
        <dbReference type="ARBA" id="ARBA00022801"/>
    </source>
</evidence>
<dbReference type="InterPro" id="IPR013094">
    <property type="entry name" value="AB_hydrolase_3"/>
</dbReference>
<gene>
    <name evidence="4" type="ORF">AO501_23605</name>
</gene>
<dbReference type="EMBL" id="LKTM01000307">
    <property type="protein sequence ID" value="KQH77705.1"/>
    <property type="molecule type" value="Genomic_DNA"/>
</dbReference>
<dbReference type="Gene3D" id="3.40.50.1820">
    <property type="entry name" value="alpha/beta hydrolase"/>
    <property type="match status" value="1"/>
</dbReference>
<dbReference type="InterPro" id="IPR038332">
    <property type="entry name" value="PPE_sf"/>
</dbReference>
<evidence type="ECO:0000313" key="5">
    <source>
        <dbReference type="Proteomes" id="UP000051677"/>
    </source>
</evidence>
<dbReference type="PANTHER" id="PTHR48081:SF8">
    <property type="entry name" value="ALPHA_BETA HYDROLASE FOLD-3 DOMAIN-CONTAINING PROTEIN-RELATED"/>
    <property type="match status" value="1"/>
</dbReference>
<accession>A0A0Q2LP78</accession>
<proteinExistence type="predicted"/>
<dbReference type="InterPro" id="IPR029058">
    <property type="entry name" value="AB_hydrolase_fold"/>
</dbReference>
<evidence type="ECO:0000259" key="2">
    <source>
        <dbReference type="Pfam" id="PF00934"/>
    </source>
</evidence>
<dbReference type="AlphaFoldDB" id="A0A0Q2LP78"/>
<dbReference type="InterPro" id="IPR050300">
    <property type="entry name" value="GDXG_lipolytic_enzyme"/>
</dbReference>
<organism evidence="4 5">
    <name type="scientific">Mycobacterium gordonae</name>
    <dbReference type="NCBI Taxonomy" id="1778"/>
    <lineage>
        <taxon>Bacteria</taxon>
        <taxon>Bacillati</taxon>
        <taxon>Actinomycetota</taxon>
        <taxon>Actinomycetes</taxon>
        <taxon>Mycobacteriales</taxon>
        <taxon>Mycobacteriaceae</taxon>
        <taxon>Mycobacterium</taxon>
    </lineage>
</organism>
<dbReference type="Pfam" id="PF00934">
    <property type="entry name" value="PE"/>
    <property type="match status" value="1"/>
</dbReference>
<dbReference type="RefSeq" id="WP_055579365.1">
    <property type="nucleotide sequence ID" value="NZ_LKTM01000307.1"/>
</dbReference>
<feature type="domain" description="PE" evidence="2">
    <location>
        <begin position="3"/>
        <end position="92"/>
    </location>
</feature>
<dbReference type="SUPFAM" id="SSF53474">
    <property type="entry name" value="alpha/beta-Hydrolases"/>
    <property type="match status" value="1"/>
</dbReference>
<dbReference type="STRING" id="1778.A9W97_02820"/>
<reference evidence="4 5" key="1">
    <citation type="submission" date="2015-10" db="EMBL/GenBank/DDBJ databases">
        <title>Mycobacterium gordonae draft genome assembly.</title>
        <authorList>
            <person name="Ustinova V."/>
            <person name="Smirnova T."/>
            <person name="Blagodatskikh K."/>
            <person name="Varlamov D."/>
            <person name="Larionova E."/>
            <person name="Chernousova L."/>
        </authorList>
    </citation>
    <scope>NUCLEOTIDE SEQUENCE [LARGE SCALE GENOMIC DNA]</scope>
    <source>
        <strain evidence="4 5">CTRI 14-8773</strain>
    </source>
</reference>
<dbReference type="Pfam" id="PF07859">
    <property type="entry name" value="Abhydrolase_3"/>
    <property type="match status" value="1"/>
</dbReference>
<feature type="domain" description="Alpha/beta hydrolase fold-3" evidence="3">
    <location>
        <begin position="247"/>
        <end position="446"/>
    </location>
</feature>
<dbReference type="GO" id="GO:0016787">
    <property type="term" value="F:hydrolase activity"/>
    <property type="evidence" value="ECO:0007669"/>
    <property type="project" value="UniProtKB-KW"/>
</dbReference>
<dbReference type="OrthoDB" id="9803828at2"/>
<evidence type="ECO:0000259" key="3">
    <source>
        <dbReference type="Pfam" id="PF07859"/>
    </source>
</evidence>